<dbReference type="InterPro" id="IPR014752">
    <property type="entry name" value="Arrestin-like_C"/>
</dbReference>
<evidence type="ECO:0000313" key="2">
    <source>
        <dbReference type="EMBL" id="KAJ5074815.1"/>
    </source>
</evidence>
<keyword evidence="3" id="KW-1185">Reference proteome</keyword>
<gene>
    <name evidence="2" type="ORF">M0811_07858</name>
</gene>
<dbReference type="InterPro" id="IPR011022">
    <property type="entry name" value="Arrestin_C-like"/>
</dbReference>
<sequence length="288" mass="33692">MSLKMRASLNKNKYISGETLKCQIEMDNSSQNENNKISFLTIQLIGRISPRKKYKPQFEEWINARKLEENQSNRIFLKNSTSLKLTQPEDAWFIIYESNPVIIATDIEMKGNLTFQQEIQIPWELPTSFQGNFAQITYFVKISIQKQFEQINSLKLPLSIFNYFSLFERIKIPNILQTFYPSNSSSLTKIESKKMEQKKSIYFNSVWNLLEPADFLIDKNGKEVLKIQIPKRKFYLGESVVGFFNFYQTENFLCQEVAITLETEETLQLFGKSESKSLQNLSIQKGLF</sequence>
<dbReference type="SUPFAM" id="SSF81296">
    <property type="entry name" value="E set domains"/>
    <property type="match status" value="1"/>
</dbReference>
<proteinExistence type="predicted"/>
<dbReference type="InterPro" id="IPR014848">
    <property type="entry name" value="Rgp1"/>
</dbReference>
<accession>A0A9Q0LLP5</accession>
<dbReference type="OrthoDB" id="2333384at2759"/>
<evidence type="ECO:0000259" key="1">
    <source>
        <dbReference type="Pfam" id="PF02752"/>
    </source>
</evidence>
<reference evidence="2" key="1">
    <citation type="submission" date="2022-10" db="EMBL/GenBank/DDBJ databases">
        <title>Novel sulphate-reducing endosymbionts in the free-living metamonad Anaeramoeba.</title>
        <authorList>
            <person name="Jerlstrom-Hultqvist J."/>
            <person name="Cepicka I."/>
            <person name="Gallot-Lavallee L."/>
            <person name="Salas-Leiva D."/>
            <person name="Curtis B.A."/>
            <person name="Zahonova K."/>
            <person name="Pipaliya S."/>
            <person name="Dacks J."/>
            <person name="Roger A.J."/>
        </authorList>
    </citation>
    <scope>NUCLEOTIDE SEQUENCE</scope>
    <source>
        <strain evidence="2">BMAN</strain>
    </source>
</reference>
<organism evidence="2 3">
    <name type="scientific">Anaeramoeba ignava</name>
    <name type="common">Anaerobic marine amoeba</name>
    <dbReference type="NCBI Taxonomy" id="1746090"/>
    <lineage>
        <taxon>Eukaryota</taxon>
        <taxon>Metamonada</taxon>
        <taxon>Anaeramoebidae</taxon>
        <taxon>Anaeramoeba</taxon>
    </lineage>
</organism>
<dbReference type="InterPro" id="IPR014756">
    <property type="entry name" value="Ig_E-set"/>
</dbReference>
<dbReference type="Proteomes" id="UP001149090">
    <property type="component" value="Unassembled WGS sequence"/>
</dbReference>
<dbReference type="Gene3D" id="2.60.40.640">
    <property type="match status" value="1"/>
</dbReference>
<evidence type="ECO:0000313" key="3">
    <source>
        <dbReference type="Proteomes" id="UP001149090"/>
    </source>
</evidence>
<comment type="caution">
    <text evidence="2">The sequence shown here is derived from an EMBL/GenBank/DDBJ whole genome shotgun (WGS) entry which is preliminary data.</text>
</comment>
<dbReference type="EMBL" id="JAPDFW010000068">
    <property type="protein sequence ID" value="KAJ5074815.1"/>
    <property type="molecule type" value="Genomic_DNA"/>
</dbReference>
<feature type="domain" description="Arrestin C-terminal-like" evidence="1">
    <location>
        <begin position="3"/>
        <end position="162"/>
    </location>
</feature>
<dbReference type="PANTHER" id="PTHR12507">
    <property type="entry name" value="REDUCED GROWTH PHENOTYPE 1 RGP1, YEAST -RELATED"/>
    <property type="match status" value="1"/>
</dbReference>
<protein>
    <submittedName>
        <fullName evidence="2">Reduced growth phenotype protein</fullName>
    </submittedName>
</protein>
<dbReference type="AlphaFoldDB" id="A0A9Q0LLP5"/>
<name>A0A9Q0LLP5_ANAIG</name>
<dbReference type="Pfam" id="PF02752">
    <property type="entry name" value="Arrestin_C"/>
    <property type="match status" value="1"/>
</dbReference>